<evidence type="ECO:0000313" key="1">
    <source>
        <dbReference type="EMBL" id="KAJ2976555.1"/>
    </source>
</evidence>
<sequence>MDAFADSLAEGLRSTFRYGSVWDRLTNFGPLYGAKGVGKVKEHLEDALSKGATLHYGGEDSSYGPNFFPATVVKGGKEGMKFMTEETFGPLAFLIPFETEEEVIRMANNSVNGEAPVGLASYLYTENMSRCWKVSEALKVGMVGVRVGLVSAAEGPFGGVFQSGLGREGGLAALDEFLDVKSITIGIES</sequence>
<keyword evidence="2" id="KW-1185">Reference proteome</keyword>
<dbReference type="Proteomes" id="UP001143910">
    <property type="component" value="Unassembled WGS sequence"/>
</dbReference>
<protein>
    <submittedName>
        <fullName evidence="1">Uncharacterized protein</fullName>
    </submittedName>
</protein>
<gene>
    <name evidence="1" type="ORF">NQ176_g4885</name>
</gene>
<dbReference type="EMBL" id="JANJQO010000571">
    <property type="protein sequence ID" value="KAJ2976555.1"/>
    <property type="molecule type" value="Genomic_DNA"/>
</dbReference>
<reference evidence="1" key="1">
    <citation type="submission" date="2022-08" db="EMBL/GenBank/DDBJ databases">
        <title>Genome Sequence of Lecanicillium fungicola.</title>
        <authorList>
            <person name="Buettner E."/>
        </authorList>
    </citation>
    <scope>NUCLEOTIDE SEQUENCE</scope>
    <source>
        <strain evidence="1">Babe33</strain>
    </source>
</reference>
<evidence type="ECO:0000313" key="2">
    <source>
        <dbReference type="Proteomes" id="UP001143910"/>
    </source>
</evidence>
<name>A0ACC1NC61_9HYPO</name>
<comment type="caution">
    <text evidence="1">The sequence shown here is derived from an EMBL/GenBank/DDBJ whole genome shotgun (WGS) entry which is preliminary data.</text>
</comment>
<accession>A0ACC1NC61</accession>
<organism evidence="1 2">
    <name type="scientific">Zarea fungicola</name>
    <dbReference type="NCBI Taxonomy" id="93591"/>
    <lineage>
        <taxon>Eukaryota</taxon>
        <taxon>Fungi</taxon>
        <taxon>Dikarya</taxon>
        <taxon>Ascomycota</taxon>
        <taxon>Pezizomycotina</taxon>
        <taxon>Sordariomycetes</taxon>
        <taxon>Hypocreomycetidae</taxon>
        <taxon>Hypocreales</taxon>
        <taxon>Cordycipitaceae</taxon>
        <taxon>Zarea</taxon>
    </lineage>
</organism>
<proteinExistence type="predicted"/>